<dbReference type="InterPro" id="IPR007497">
    <property type="entry name" value="SIMPL/DUF541"/>
</dbReference>
<dbReference type="EMBL" id="JADIMS010000161">
    <property type="protein sequence ID" value="MBO8451178.1"/>
    <property type="molecule type" value="Genomic_DNA"/>
</dbReference>
<evidence type="ECO:0000313" key="1">
    <source>
        <dbReference type="EMBL" id="MBO8451178.1"/>
    </source>
</evidence>
<name>A0A9D9EQE1_9SPIR</name>
<accession>A0A9D9EQE1</accession>
<reference evidence="1" key="2">
    <citation type="journal article" date="2021" name="PeerJ">
        <title>Extensive microbial diversity within the chicken gut microbiome revealed by metagenomics and culture.</title>
        <authorList>
            <person name="Gilroy R."/>
            <person name="Ravi A."/>
            <person name="Getino M."/>
            <person name="Pursley I."/>
            <person name="Horton D.L."/>
            <person name="Alikhan N.F."/>
            <person name="Baker D."/>
            <person name="Gharbi K."/>
            <person name="Hall N."/>
            <person name="Watson M."/>
            <person name="Adriaenssens E.M."/>
            <person name="Foster-Nyarko E."/>
            <person name="Jarju S."/>
            <person name="Secka A."/>
            <person name="Antonio M."/>
            <person name="Oren A."/>
            <person name="Chaudhuri R.R."/>
            <person name="La Ragione R."/>
            <person name="Hildebrand F."/>
            <person name="Pallen M.J."/>
        </authorList>
    </citation>
    <scope>NUCLEOTIDE SEQUENCE</scope>
    <source>
        <strain evidence="1">B3-4054</strain>
    </source>
</reference>
<sequence>MKFPKKMLAPYLVLSCAVVLSAVILAAGLSNIFPERGVVSVRGLCERELPADMAVWPLRYTFGGNTLPELSAVVHAAAEDVAAFLESYGLTAEDYTVQAPVITDLTTERYGTEAKWRYLAENTVLVRTRNVEAVKAAVSRSAELMDAGIAVSSYGNSVEYLFTGLNAVKPDMIAAATENAREAAEQFARDSGSHVGEIKTASQGLFTIEDAAPGLSDVKTVRVVTSVQYYLVD</sequence>
<dbReference type="PANTHER" id="PTHR34387">
    <property type="entry name" value="SLR1258 PROTEIN"/>
    <property type="match status" value="1"/>
</dbReference>
<dbReference type="Pfam" id="PF04402">
    <property type="entry name" value="SIMPL"/>
    <property type="match status" value="1"/>
</dbReference>
<dbReference type="AlphaFoldDB" id="A0A9D9EQE1"/>
<dbReference type="PIRSF" id="PIRSF029033">
    <property type="entry name" value="UCP029033"/>
    <property type="match status" value="1"/>
</dbReference>
<dbReference type="PANTHER" id="PTHR34387:SF2">
    <property type="entry name" value="SLR1258 PROTEIN"/>
    <property type="match status" value="1"/>
</dbReference>
<dbReference type="GO" id="GO:0006974">
    <property type="term" value="P:DNA damage response"/>
    <property type="evidence" value="ECO:0007669"/>
    <property type="project" value="TreeGrafter"/>
</dbReference>
<organism evidence="1 2">
    <name type="scientific">Candidatus Avitreponema avistercoris</name>
    <dbReference type="NCBI Taxonomy" id="2840705"/>
    <lineage>
        <taxon>Bacteria</taxon>
        <taxon>Pseudomonadati</taxon>
        <taxon>Spirochaetota</taxon>
        <taxon>Spirochaetia</taxon>
        <taxon>Spirochaetales</taxon>
        <taxon>Candidatus Avitreponema</taxon>
    </lineage>
</organism>
<reference evidence="1" key="1">
    <citation type="submission" date="2020-10" db="EMBL/GenBank/DDBJ databases">
        <authorList>
            <person name="Gilroy R."/>
        </authorList>
    </citation>
    <scope>NUCLEOTIDE SEQUENCE</scope>
    <source>
        <strain evidence="1">B3-4054</strain>
    </source>
</reference>
<comment type="caution">
    <text evidence="1">The sequence shown here is derived from an EMBL/GenBank/DDBJ whole genome shotgun (WGS) entry which is preliminary data.</text>
</comment>
<dbReference type="Proteomes" id="UP000823616">
    <property type="component" value="Unassembled WGS sequence"/>
</dbReference>
<protein>
    <submittedName>
        <fullName evidence="1">SIMPL domain-containing protein</fullName>
    </submittedName>
</protein>
<dbReference type="InterPro" id="IPR052022">
    <property type="entry name" value="26kDa_periplasmic_antigen"/>
</dbReference>
<proteinExistence type="predicted"/>
<dbReference type="InterPro" id="IPR016907">
    <property type="entry name" value="UCP029033"/>
</dbReference>
<gene>
    <name evidence="1" type="ORF">IAA96_08765</name>
</gene>
<evidence type="ECO:0000313" key="2">
    <source>
        <dbReference type="Proteomes" id="UP000823616"/>
    </source>
</evidence>